<dbReference type="EMBL" id="JBHSON010000087">
    <property type="protein sequence ID" value="MFC5752398.1"/>
    <property type="molecule type" value="Genomic_DNA"/>
</dbReference>
<gene>
    <name evidence="2" type="ORF">ACFPZN_42870</name>
</gene>
<evidence type="ECO:0000313" key="2">
    <source>
        <dbReference type="EMBL" id="MFC5752398.1"/>
    </source>
</evidence>
<reference evidence="3" key="1">
    <citation type="journal article" date="2019" name="Int. J. Syst. Evol. Microbiol.">
        <title>The Global Catalogue of Microorganisms (GCM) 10K type strain sequencing project: providing services to taxonomists for standard genome sequencing and annotation.</title>
        <authorList>
            <consortium name="The Broad Institute Genomics Platform"/>
            <consortium name="The Broad Institute Genome Sequencing Center for Infectious Disease"/>
            <person name="Wu L."/>
            <person name="Ma J."/>
        </authorList>
    </citation>
    <scope>NUCLEOTIDE SEQUENCE [LARGE SCALE GENOMIC DNA]</scope>
    <source>
        <strain evidence="3">KCTC 42087</strain>
    </source>
</reference>
<feature type="region of interest" description="Disordered" evidence="1">
    <location>
        <begin position="24"/>
        <end position="43"/>
    </location>
</feature>
<protein>
    <submittedName>
        <fullName evidence="2">Uncharacterized protein</fullName>
    </submittedName>
</protein>
<sequence length="80" mass="8642">MSTPTGDEDLEIELEVDVEAELTLAESSRPEEATGPPVSEWLFDPADVQRQEIELRNLLDAVEELYGGSRPDQGGAAEGA</sequence>
<name>A0ABW1AC00_9ACTN</name>
<dbReference type="RefSeq" id="WP_378288358.1">
    <property type="nucleotide sequence ID" value="NZ_JBHSON010000087.1"/>
</dbReference>
<dbReference type="Proteomes" id="UP001596074">
    <property type="component" value="Unassembled WGS sequence"/>
</dbReference>
<keyword evidence="3" id="KW-1185">Reference proteome</keyword>
<evidence type="ECO:0000256" key="1">
    <source>
        <dbReference type="SAM" id="MobiDB-lite"/>
    </source>
</evidence>
<evidence type="ECO:0000313" key="3">
    <source>
        <dbReference type="Proteomes" id="UP001596074"/>
    </source>
</evidence>
<organism evidence="2 3">
    <name type="scientific">Actinomadura rugatobispora</name>
    <dbReference type="NCBI Taxonomy" id="1994"/>
    <lineage>
        <taxon>Bacteria</taxon>
        <taxon>Bacillati</taxon>
        <taxon>Actinomycetota</taxon>
        <taxon>Actinomycetes</taxon>
        <taxon>Streptosporangiales</taxon>
        <taxon>Thermomonosporaceae</taxon>
        <taxon>Actinomadura</taxon>
    </lineage>
</organism>
<proteinExistence type="predicted"/>
<accession>A0ABW1AC00</accession>
<comment type="caution">
    <text evidence="2">The sequence shown here is derived from an EMBL/GenBank/DDBJ whole genome shotgun (WGS) entry which is preliminary data.</text>
</comment>